<accession>A0A0B2W084</accession>
<proteinExistence type="predicted"/>
<keyword evidence="1" id="KW-0812">Transmembrane</keyword>
<feature type="transmembrane region" description="Helical" evidence="1">
    <location>
        <begin position="92"/>
        <end position="111"/>
    </location>
</feature>
<evidence type="ECO:0000256" key="1">
    <source>
        <dbReference type="SAM" id="Phobius"/>
    </source>
</evidence>
<gene>
    <name evidence="2" type="ORF">Tcan_17582</name>
</gene>
<evidence type="ECO:0000313" key="3">
    <source>
        <dbReference type="Proteomes" id="UP000031036"/>
    </source>
</evidence>
<protein>
    <submittedName>
        <fullName evidence="2">Uncharacterized protein</fullName>
    </submittedName>
</protein>
<comment type="caution">
    <text evidence="2">The sequence shown here is derived from an EMBL/GenBank/DDBJ whole genome shotgun (WGS) entry which is preliminary data.</text>
</comment>
<sequence length="171" mass="19383">MTPAKTIQSKGNEFHVNNVIFIRRGRKFVDTLQIGRNNSTSTRFPFWKLSLNVLIFAVVNFAFVYATFMTVFFQDSCYWRVNRDRRTKTIGLLRCALLARIIIDAIVGFVIDPQLRRVAANMFGFWRCVSTVKRKLTLSAISAGSSSATTDSRKDFPAARIKSISLTVSSQ</sequence>
<evidence type="ECO:0000313" key="2">
    <source>
        <dbReference type="EMBL" id="KHN89181.1"/>
    </source>
</evidence>
<feature type="transmembrane region" description="Helical" evidence="1">
    <location>
        <begin position="49"/>
        <end position="72"/>
    </location>
</feature>
<name>A0A0B2W084_TOXCA</name>
<dbReference type="EMBL" id="JPKZ01000008">
    <property type="protein sequence ID" value="KHN89181.1"/>
    <property type="molecule type" value="Genomic_DNA"/>
</dbReference>
<keyword evidence="3" id="KW-1185">Reference proteome</keyword>
<organism evidence="2 3">
    <name type="scientific">Toxocara canis</name>
    <name type="common">Canine roundworm</name>
    <dbReference type="NCBI Taxonomy" id="6265"/>
    <lineage>
        <taxon>Eukaryota</taxon>
        <taxon>Metazoa</taxon>
        <taxon>Ecdysozoa</taxon>
        <taxon>Nematoda</taxon>
        <taxon>Chromadorea</taxon>
        <taxon>Rhabditida</taxon>
        <taxon>Spirurina</taxon>
        <taxon>Ascaridomorpha</taxon>
        <taxon>Ascaridoidea</taxon>
        <taxon>Toxocaridae</taxon>
        <taxon>Toxocara</taxon>
    </lineage>
</organism>
<reference evidence="2 3" key="1">
    <citation type="submission" date="2014-11" db="EMBL/GenBank/DDBJ databases">
        <title>Genetic blueprint of the zoonotic pathogen Toxocara canis.</title>
        <authorList>
            <person name="Zhu X.-Q."/>
            <person name="Korhonen P.K."/>
            <person name="Cai H."/>
            <person name="Young N.D."/>
            <person name="Nejsum P."/>
            <person name="von Samson-Himmelstjerna G."/>
            <person name="Boag P.R."/>
            <person name="Tan P."/>
            <person name="Li Q."/>
            <person name="Min J."/>
            <person name="Yang Y."/>
            <person name="Wang X."/>
            <person name="Fang X."/>
            <person name="Hall R.S."/>
            <person name="Hofmann A."/>
            <person name="Sternberg P.W."/>
            <person name="Jex A.R."/>
            <person name="Gasser R.B."/>
        </authorList>
    </citation>
    <scope>NUCLEOTIDE SEQUENCE [LARGE SCALE GENOMIC DNA]</scope>
    <source>
        <strain evidence="2">PN_DK_2014</strain>
    </source>
</reference>
<dbReference type="Proteomes" id="UP000031036">
    <property type="component" value="Unassembled WGS sequence"/>
</dbReference>
<keyword evidence="1" id="KW-0472">Membrane</keyword>
<dbReference type="AlphaFoldDB" id="A0A0B2W084"/>
<keyword evidence="1" id="KW-1133">Transmembrane helix</keyword>